<reference evidence="6" key="1">
    <citation type="journal article" date="2019" name="Int. J. Syst. Evol. Microbiol.">
        <title>The Global Catalogue of Microorganisms (GCM) 10K type strain sequencing project: providing services to taxonomists for standard genome sequencing and annotation.</title>
        <authorList>
            <consortium name="The Broad Institute Genomics Platform"/>
            <consortium name="The Broad Institute Genome Sequencing Center for Infectious Disease"/>
            <person name="Wu L."/>
            <person name="Ma J."/>
        </authorList>
    </citation>
    <scope>NUCLEOTIDE SEQUENCE [LARGE SCALE GENOMIC DNA]</scope>
    <source>
        <strain evidence="6">KCTC 23984</strain>
    </source>
</reference>
<dbReference type="SUPFAM" id="SSF51182">
    <property type="entry name" value="RmlC-like cupins"/>
    <property type="match status" value="1"/>
</dbReference>
<dbReference type="CDD" id="cd06976">
    <property type="entry name" value="cupin_MtlR-like_N"/>
    <property type="match status" value="1"/>
</dbReference>
<dbReference type="Pfam" id="PF02311">
    <property type="entry name" value="AraC_binding"/>
    <property type="match status" value="1"/>
</dbReference>
<evidence type="ECO:0000256" key="3">
    <source>
        <dbReference type="ARBA" id="ARBA00023163"/>
    </source>
</evidence>
<dbReference type="Gene3D" id="2.60.120.10">
    <property type="entry name" value="Jelly Rolls"/>
    <property type="match status" value="1"/>
</dbReference>
<dbReference type="Gene3D" id="1.10.10.60">
    <property type="entry name" value="Homeodomain-like"/>
    <property type="match status" value="2"/>
</dbReference>
<name>A0ABW6BZL9_9BACT</name>
<dbReference type="PANTHER" id="PTHR43280:SF2">
    <property type="entry name" value="HTH-TYPE TRANSCRIPTIONAL REGULATOR EXSA"/>
    <property type="match status" value="1"/>
</dbReference>
<proteinExistence type="predicted"/>
<evidence type="ECO:0000259" key="4">
    <source>
        <dbReference type="PROSITE" id="PS01124"/>
    </source>
</evidence>
<dbReference type="InterPro" id="IPR003313">
    <property type="entry name" value="AraC-bd"/>
</dbReference>
<evidence type="ECO:0000313" key="6">
    <source>
        <dbReference type="Proteomes" id="UP001597641"/>
    </source>
</evidence>
<keyword evidence="3" id="KW-0804">Transcription</keyword>
<dbReference type="Pfam" id="PF12833">
    <property type="entry name" value="HTH_18"/>
    <property type="match status" value="1"/>
</dbReference>
<dbReference type="InterPro" id="IPR011051">
    <property type="entry name" value="RmlC_Cupin_sf"/>
</dbReference>
<dbReference type="InterPro" id="IPR018062">
    <property type="entry name" value="HTH_AraC-typ_CS"/>
</dbReference>
<dbReference type="PANTHER" id="PTHR43280">
    <property type="entry name" value="ARAC-FAMILY TRANSCRIPTIONAL REGULATOR"/>
    <property type="match status" value="1"/>
</dbReference>
<comment type="caution">
    <text evidence="5">The sequence shown here is derived from an EMBL/GenBank/DDBJ whole genome shotgun (WGS) entry which is preliminary data.</text>
</comment>
<dbReference type="PROSITE" id="PS01124">
    <property type="entry name" value="HTH_ARAC_FAMILY_2"/>
    <property type="match status" value="1"/>
</dbReference>
<sequence length="289" mass="32936">MKPFLIKVDVAPEQSFKVRNNVNPLDYNQWHYHEELELTYIEKGTGIRFAGDSIESFGAGDLVLLGSNLPHFWRSDEASGDEAEAQCLAQVVQFRPDFWGKAFLNLPELSQAKELFLKAKQGLRITGKTRNLVRALMQELSTAFGLNRILILLQIIQAISGSTELSLLSSVGFSSSLNETETRRISSVYSYTLANFTRKVRLEEVAAIANMTPNAFCRYFKTHTRKTYSQFLLEIRVGHACKLLIEHQLPIGQVCLESGFQNFSNFNRYFKSITSLTPQAYQKLHRKRQ</sequence>
<evidence type="ECO:0000256" key="2">
    <source>
        <dbReference type="ARBA" id="ARBA00023125"/>
    </source>
</evidence>
<organism evidence="5 6">
    <name type="scientific">Pontibacter toksunensis</name>
    <dbReference type="NCBI Taxonomy" id="1332631"/>
    <lineage>
        <taxon>Bacteria</taxon>
        <taxon>Pseudomonadati</taxon>
        <taxon>Bacteroidota</taxon>
        <taxon>Cytophagia</taxon>
        <taxon>Cytophagales</taxon>
        <taxon>Hymenobacteraceae</taxon>
        <taxon>Pontibacter</taxon>
    </lineage>
</organism>
<dbReference type="SMART" id="SM00342">
    <property type="entry name" value="HTH_ARAC"/>
    <property type="match status" value="1"/>
</dbReference>
<dbReference type="EMBL" id="JBHUOX010000022">
    <property type="protein sequence ID" value="MFD3003001.1"/>
    <property type="molecule type" value="Genomic_DNA"/>
</dbReference>
<dbReference type="InterPro" id="IPR014710">
    <property type="entry name" value="RmlC-like_jellyroll"/>
</dbReference>
<keyword evidence="1" id="KW-0805">Transcription regulation</keyword>
<dbReference type="SUPFAM" id="SSF46689">
    <property type="entry name" value="Homeodomain-like"/>
    <property type="match status" value="2"/>
</dbReference>
<evidence type="ECO:0000313" key="5">
    <source>
        <dbReference type="EMBL" id="MFD3003001.1"/>
    </source>
</evidence>
<dbReference type="Proteomes" id="UP001597641">
    <property type="component" value="Unassembled WGS sequence"/>
</dbReference>
<keyword evidence="2" id="KW-0238">DNA-binding</keyword>
<dbReference type="RefSeq" id="WP_377489501.1">
    <property type="nucleotide sequence ID" value="NZ_JBHUOX010000022.1"/>
</dbReference>
<feature type="domain" description="HTH araC/xylS-type" evidence="4">
    <location>
        <begin position="186"/>
        <end position="284"/>
    </location>
</feature>
<keyword evidence="6" id="KW-1185">Reference proteome</keyword>
<gene>
    <name evidence="5" type="ORF">ACFS7Z_21735</name>
</gene>
<accession>A0ABW6BZL9</accession>
<dbReference type="InterPro" id="IPR009057">
    <property type="entry name" value="Homeodomain-like_sf"/>
</dbReference>
<dbReference type="PROSITE" id="PS00041">
    <property type="entry name" value="HTH_ARAC_FAMILY_1"/>
    <property type="match status" value="1"/>
</dbReference>
<protein>
    <submittedName>
        <fullName evidence="5">AraC family transcriptional regulator</fullName>
    </submittedName>
</protein>
<evidence type="ECO:0000256" key="1">
    <source>
        <dbReference type="ARBA" id="ARBA00023015"/>
    </source>
</evidence>
<dbReference type="InterPro" id="IPR018060">
    <property type="entry name" value="HTH_AraC"/>
</dbReference>